<keyword evidence="1" id="KW-0472">Membrane</keyword>
<evidence type="ECO:0000313" key="2">
    <source>
        <dbReference type="EMBL" id="AFJ03319.1"/>
    </source>
</evidence>
<dbReference type="KEGG" id="mec:Q7C_2183"/>
<evidence type="ECO:0000256" key="1">
    <source>
        <dbReference type="SAM" id="Phobius"/>
    </source>
</evidence>
<gene>
    <name evidence="2" type="ordered locus">Q7C_2183</name>
</gene>
<accession>I1YK76</accession>
<evidence type="ECO:0000313" key="3">
    <source>
        <dbReference type="Proteomes" id="UP000009145"/>
    </source>
</evidence>
<feature type="transmembrane region" description="Helical" evidence="1">
    <location>
        <begin position="31"/>
        <end position="50"/>
    </location>
</feature>
<keyword evidence="1" id="KW-0812">Transmembrane</keyword>
<protein>
    <submittedName>
        <fullName evidence="2">Uncharacterized protein</fullName>
    </submittedName>
</protein>
<keyword evidence="1" id="KW-1133">Transmembrane helix</keyword>
<dbReference type="PATRIC" id="fig|754477.3.peg.2150"/>
<dbReference type="Proteomes" id="UP000009145">
    <property type="component" value="Chromosome"/>
</dbReference>
<dbReference type="HOGENOM" id="CLU_2479775_0_0_6"/>
<dbReference type="AlphaFoldDB" id="I1YK76"/>
<keyword evidence="3" id="KW-1185">Reference proteome</keyword>
<reference evidence="2 3" key="1">
    <citation type="journal article" date="2012" name="J. Bacteriol.">
        <title>Complete genome sequences of Methylophaga sp. strain JAM1 and Methylophaga sp. strain JAM7.</title>
        <authorList>
            <person name="Villeneuve C."/>
            <person name="Martineau C."/>
            <person name="Mauffrey F."/>
            <person name="Villemur R."/>
        </authorList>
    </citation>
    <scope>NUCLEOTIDE SEQUENCE [LARGE SCALE GENOMIC DNA]</scope>
    <source>
        <strain evidence="2 3">JAM7</strain>
    </source>
</reference>
<dbReference type="EMBL" id="CP003380">
    <property type="protein sequence ID" value="AFJ03319.1"/>
    <property type="molecule type" value="Genomic_DNA"/>
</dbReference>
<feature type="transmembrane region" description="Helical" evidence="1">
    <location>
        <begin position="62"/>
        <end position="84"/>
    </location>
</feature>
<organism evidence="2 3">
    <name type="scientific">Methylophaga frappieri (strain ATCC BAA-2434 / DSM 25690 / JAM7)</name>
    <dbReference type="NCBI Taxonomy" id="754477"/>
    <lineage>
        <taxon>Bacteria</taxon>
        <taxon>Pseudomonadati</taxon>
        <taxon>Pseudomonadota</taxon>
        <taxon>Gammaproteobacteria</taxon>
        <taxon>Thiotrichales</taxon>
        <taxon>Piscirickettsiaceae</taxon>
        <taxon>Methylophaga</taxon>
    </lineage>
</organism>
<name>I1YK76_METFJ</name>
<sequence length="87" mass="9673">MFINILLGVGAMLAHKRWLGKLDEMQRQIQLEAMAFALGTLWLTLGGLLILNTAEIIHINHWVISLLPALAGLSMLIGNLIGFLRLR</sequence>
<proteinExistence type="predicted"/>